<name>A0AA88XVE6_PINIB</name>
<comment type="subcellular location">
    <subcellularLocation>
        <location evidence="2 3">Nucleus</location>
    </subcellularLocation>
</comment>
<comment type="caution">
    <text evidence="6">The sequence shown here is derived from an EMBL/GenBank/DDBJ whole genome shotgun (WGS) entry which is preliminary data.</text>
</comment>
<dbReference type="Gene3D" id="1.10.10.60">
    <property type="entry name" value="Homeodomain-like"/>
    <property type="match status" value="1"/>
</dbReference>
<evidence type="ECO:0000256" key="1">
    <source>
        <dbReference type="ARBA" id="ARBA00022553"/>
    </source>
</evidence>
<feature type="region of interest" description="Disordered" evidence="4">
    <location>
        <begin position="391"/>
        <end position="423"/>
    </location>
</feature>
<feature type="compositionally biased region" description="Basic and acidic residues" evidence="4">
    <location>
        <begin position="47"/>
        <end position="64"/>
    </location>
</feature>
<dbReference type="CDD" id="cd00086">
    <property type="entry name" value="homeodomain"/>
    <property type="match status" value="1"/>
</dbReference>
<feature type="compositionally biased region" description="Low complexity" evidence="4">
    <location>
        <begin position="499"/>
        <end position="517"/>
    </location>
</feature>
<feature type="region of interest" description="Disordered" evidence="4">
    <location>
        <begin position="316"/>
        <end position="341"/>
    </location>
</feature>
<gene>
    <name evidence="6" type="ORF">FSP39_007141</name>
</gene>
<keyword evidence="1" id="KW-0597">Phosphoprotein</keyword>
<dbReference type="SUPFAM" id="SSF46689">
    <property type="entry name" value="Homeodomain-like"/>
    <property type="match status" value="1"/>
</dbReference>
<dbReference type="PANTHER" id="PTHR47368:SF2">
    <property type="entry name" value="PID DOMAIN-CONTAINING PROTEIN"/>
    <property type="match status" value="1"/>
</dbReference>
<accession>A0AA88XVE6</accession>
<organism evidence="6 7">
    <name type="scientific">Pinctada imbricata</name>
    <name type="common">Atlantic pearl-oyster</name>
    <name type="synonym">Pinctada martensii</name>
    <dbReference type="NCBI Taxonomy" id="66713"/>
    <lineage>
        <taxon>Eukaryota</taxon>
        <taxon>Metazoa</taxon>
        <taxon>Spiralia</taxon>
        <taxon>Lophotrochozoa</taxon>
        <taxon>Mollusca</taxon>
        <taxon>Bivalvia</taxon>
        <taxon>Autobranchia</taxon>
        <taxon>Pteriomorphia</taxon>
        <taxon>Pterioida</taxon>
        <taxon>Pterioidea</taxon>
        <taxon>Pteriidae</taxon>
        <taxon>Pinctada</taxon>
    </lineage>
</organism>
<dbReference type="Proteomes" id="UP001186944">
    <property type="component" value="Unassembled WGS sequence"/>
</dbReference>
<feature type="compositionally biased region" description="Polar residues" evidence="4">
    <location>
        <begin position="330"/>
        <end position="341"/>
    </location>
</feature>
<evidence type="ECO:0000256" key="4">
    <source>
        <dbReference type="SAM" id="MobiDB-lite"/>
    </source>
</evidence>
<reference evidence="6" key="1">
    <citation type="submission" date="2019-08" db="EMBL/GenBank/DDBJ databases">
        <title>The improved chromosome-level genome for the pearl oyster Pinctada fucata martensii using PacBio sequencing and Hi-C.</title>
        <authorList>
            <person name="Zheng Z."/>
        </authorList>
    </citation>
    <scope>NUCLEOTIDE SEQUENCE</scope>
    <source>
        <strain evidence="6">ZZ-2019</strain>
        <tissue evidence="6">Adductor muscle</tissue>
    </source>
</reference>
<protein>
    <recommendedName>
        <fullName evidence="5">Homeobox domain-containing protein</fullName>
    </recommendedName>
</protein>
<dbReference type="AlphaFoldDB" id="A0AA88XVE6"/>
<feature type="region of interest" description="Disordered" evidence="4">
    <location>
        <begin position="498"/>
        <end position="517"/>
    </location>
</feature>
<sequence length="517" mass="56922">MSPVPRPHTEDEGLPQSRFVIGLTASVAQIAMESLKRRLSFRKKKNHVPECSKPHQWQEDEKKVRDGTCSFQVRVILGHGNGPVTPPDGLIPLMGGAYHQFPGHPPRPQDPASLRWPPAIRAPVSPSPSGQDPPQRSEDEDDDDSEYRPFTPPPPRERLSYTRYQLELLNGIYNHVRYPNSTQKQLIAKRVGITREQVKIWFQNRRRKDVVNKDKPKTEGSPGQTDSKSDNGDSDSGVSDTGSGVEGTEAEDDPNKSMVPNVVLKSVIAELNKFDKDFKPKKKKKKSKAAKEQKSLKEKYTSALINGGFDFINPPNQVVPSASAPGRALNHSSKSSAFQNPKDSARNIANFFESLGSMTNPGLIGSSNRMLGNPAPGCDLPVLSDLLRSNTDQRNRSDGTSSSANPVPPGYPGPPPGISAPPHGPYTNPLGYFYPYPFIAEPAFMLSSMRHHDSYRNYGHGVFPPFGGDANLPFQTLCVSQLSNPYFSNVQPMTPLRWSSHNQSSASSTSESSYEQL</sequence>
<proteinExistence type="predicted"/>
<feature type="region of interest" description="Disordered" evidence="4">
    <location>
        <begin position="95"/>
        <end position="159"/>
    </location>
</feature>
<dbReference type="Pfam" id="PF00046">
    <property type="entry name" value="Homeodomain"/>
    <property type="match status" value="1"/>
</dbReference>
<dbReference type="InterPro" id="IPR016698">
    <property type="entry name" value="Numb/numb-like"/>
</dbReference>
<keyword evidence="2 3" id="KW-0238">DNA-binding</keyword>
<evidence type="ECO:0000313" key="7">
    <source>
        <dbReference type="Proteomes" id="UP001186944"/>
    </source>
</evidence>
<feature type="compositionally biased region" description="Pro residues" evidence="4">
    <location>
        <begin position="406"/>
        <end position="423"/>
    </location>
</feature>
<dbReference type="GO" id="GO:0005737">
    <property type="term" value="C:cytoplasm"/>
    <property type="evidence" value="ECO:0007669"/>
    <property type="project" value="TreeGrafter"/>
</dbReference>
<evidence type="ECO:0000313" key="6">
    <source>
        <dbReference type="EMBL" id="KAK3092779.1"/>
    </source>
</evidence>
<feature type="compositionally biased region" description="Low complexity" evidence="4">
    <location>
        <begin position="234"/>
        <end position="247"/>
    </location>
</feature>
<dbReference type="PANTHER" id="PTHR47368">
    <property type="entry name" value="NUMB"/>
    <property type="match status" value="1"/>
</dbReference>
<evidence type="ECO:0000256" key="2">
    <source>
        <dbReference type="PROSITE-ProRule" id="PRU00108"/>
    </source>
</evidence>
<dbReference type="PROSITE" id="PS50071">
    <property type="entry name" value="HOMEOBOX_2"/>
    <property type="match status" value="1"/>
</dbReference>
<feature type="compositionally biased region" description="Basic and acidic residues" evidence="4">
    <location>
        <begin position="209"/>
        <end position="218"/>
    </location>
</feature>
<dbReference type="GO" id="GO:0005634">
    <property type="term" value="C:nucleus"/>
    <property type="evidence" value="ECO:0007669"/>
    <property type="project" value="UniProtKB-SubCell"/>
</dbReference>
<feature type="domain" description="Homeobox" evidence="5">
    <location>
        <begin position="152"/>
        <end position="212"/>
    </location>
</feature>
<feature type="DNA-binding region" description="Homeobox" evidence="2">
    <location>
        <begin position="154"/>
        <end position="213"/>
    </location>
</feature>
<evidence type="ECO:0000259" key="5">
    <source>
        <dbReference type="PROSITE" id="PS50071"/>
    </source>
</evidence>
<dbReference type="SMART" id="SM00389">
    <property type="entry name" value="HOX"/>
    <property type="match status" value="1"/>
</dbReference>
<dbReference type="InterPro" id="IPR001356">
    <property type="entry name" value="HD"/>
</dbReference>
<keyword evidence="2 3" id="KW-0371">Homeobox</keyword>
<evidence type="ECO:0000256" key="3">
    <source>
        <dbReference type="RuleBase" id="RU000682"/>
    </source>
</evidence>
<feature type="region of interest" description="Disordered" evidence="4">
    <location>
        <begin position="45"/>
        <end position="64"/>
    </location>
</feature>
<keyword evidence="2 3" id="KW-0539">Nucleus</keyword>
<dbReference type="GO" id="GO:0003677">
    <property type="term" value="F:DNA binding"/>
    <property type="evidence" value="ECO:0007669"/>
    <property type="project" value="UniProtKB-UniRule"/>
</dbReference>
<dbReference type="InterPro" id="IPR009057">
    <property type="entry name" value="Homeodomain-like_sf"/>
</dbReference>
<keyword evidence="7" id="KW-1185">Reference proteome</keyword>
<dbReference type="EMBL" id="VSWD01000009">
    <property type="protein sequence ID" value="KAK3092779.1"/>
    <property type="molecule type" value="Genomic_DNA"/>
</dbReference>
<feature type="region of interest" description="Disordered" evidence="4">
    <location>
        <begin position="207"/>
        <end position="259"/>
    </location>
</feature>